<sequence>MILQDYLKKLFAESPYRAIRDVVVPSISFGLDCFLALHLHFNWDKIKNGNSHKECEDHGLSPRLFNGHLYRSWECSALDTSFIIAPVVLLSFLIHATLVSVLTYHWAMKRAVRQPLKLLCYNAITVAVTVYGYLHNHVALAIGLIFLAIRVASYIVYRVAVAVMYCRQWKHVRKQSQRQELLKQPQRQNLV</sequence>
<organism evidence="2 3">
    <name type="scientific">Steinernema carpocapsae</name>
    <name type="common">Entomopathogenic nematode</name>
    <dbReference type="NCBI Taxonomy" id="34508"/>
    <lineage>
        <taxon>Eukaryota</taxon>
        <taxon>Metazoa</taxon>
        <taxon>Ecdysozoa</taxon>
        <taxon>Nematoda</taxon>
        <taxon>Chromadorea</taxon>
        <taxon>Rhabditida</taxon>
        <taxon>Tylenchina</taxon>
        <taxon>Panagrolaimomorpha</taxon>
        <taxon>Strongyloidoidea</taxon>
        <taxon>Steinernematidae</taxon>
        <taxon>Steinernema</taxon>
    </lineage>
</organism>
<protein>
    <submittedName>
        <fullName evidence="2">Uncharacterized protein</fullName>
    </submittedName>
</protein>
<keyword evidence="1" id="KW-0472">Membrane</keyword>
<keyword evidence="3" id="KW-1185">Reference proteome</keyword>
<feature type="transmembrane region" description="Helical" evidence="1">
    <location>
        <begin position="116"/>
        <end position="134"/>
    </location>
</feature>
<feature type="transmembrane region" description="Helical" evidence="1">
    <location>
        <begin position="140"/>
        <end position="166"/>
    </location>
</feature>
<comment type="caution">
    <text evidence="2">The sequence shown here is derived from an EMBL/GenBank/DDBJ whole genome shotgun (WGS) entry which is preliminary data.</text>
</comment>
<keyword evidence="1" id="KW-1133">Transmembrane helix</keyword>
<evidence type="ECO:0000256" key="1">
    <source>
        <dbReference type="SAM" id="Phobius"/>
    </source>
</evidence>
<proteinExistence type="predicted"/>
<evidence type="ECO:0000313" key="3">
    <source>
        <dbReference type="Proteomes" id="UP000298663"/>
    </source>
</evidence>
<dbReference type="AlphaFoldDB" id="A0A4U5PGU4"/>
<gene>
    <name evidence="2" type="ORF">L596_009774</name>
</gene>
<accession>A0A4U5PGU4</accession>
<keyword evidence="1" id="KW-0812">Transmembrane</keyword>
<name>A0A4U5PGU4_STECR</name>
<dbReference type="EMBL" id="AZBU02000002">
    <property type="protein sequence ID" value="TKR95633.1"/>
    <property type="molecule type" value="Genomic_DNA"/>
</dbReference>
<reference evidence="2 3" key="2">
    <citation type="journal article" date="2019" name="G3 (Bethesda)">
        <title>Hybrid Assembly of the Genome of the Entomopathogenic Nematode Steinernema carpocapsae Identifies the X-Chromosome.</title>
        <authorList>
            <person name="Serra L."/>
            <person name="Macchietto M."/>
            <person name="Macias-Munoz A."/>
            <person name="McGill C.J."/>
            <person name="Rodriguez I.M."/>
            <person name="Rodriguez B."/>
            <person name="Murad R."/>
            <person name="Mortazavi A."/>
        </authorList>
    </citation>
    <scope>NUCLEOTIDE SEQUENCE [LARGE SCALE GENOMIC DNA]</scope>
    <source>
        <strain evidence="2 3">ALL</strain>
    </source>
</reference>
<feature type="transmembrane region" description="Helical" evidence="1">
    <location>
        <begin position="82"/>
        <end position="104"/>
    </location>
</feature>
<dbReference type="Proteomes" id="UP000298663">
    <property type="component" value="Unassembled WGS sequence"/>
</dbReference>
<evidence type="ECO:0000313" key="2">
    <source>
        <dbReference type="EMBL" id="TKR95633.1"/>
    </source>
</evidence>
<reference evidence="2 3" key="1">
    <citation type="journal article" date="2015" name="Genome Biol.">
        <title>Comparative genomics of Steinernema reveals deeply conserved gene regulatory networks.</title>
        <authorList>
            <person name="Dillman A.R."/>
            <person name="Macchietto M."/>
            <person name="Porter C.F."/>
            <person name="Rogers A."/>
            <person name="Williams B."/>
            <person name="Antoshechkin I."/>
            <person name="Lee M.M."/>
            <person name="Goodwin Z."/>
            <person name="Lu X."/>
            <person name="Lewis E.E."/>
            <person name="Goodrich-Blair H."/>
            <person name="Stock S.P."/>
            <person name="Adams B.J."/>
            <person name="Sternberg P.W."/>
            <person name="Mortazavi A."/>
        </authorList>
    </citation>
    <scope>NUCLEOTIDE SEQUENCE [LARGE SCALE GENOMIC DNA]</scope>
    <source>
        <strain evidence="2 3">ALL</strain>
    </source>
</reference>